<evidence type="ECO:0000313" key="1">
    <source>
        <dbReference type="EMBL" id="RUO27082.1"/>
    </source>
</evidence>
<protein>
    <recommendedName>
        <fullName evidence="3">DUF3080 domain-containing protein</fullName>
    </recommendedName>
</protein>
<comment type="caution">
    <text evidence="1">The sequence shown here is derived from an EMBL/GenBank/DDBJ whole genome shotgun (WGS) entry which is preliminary data.</text>
</comment>
<sequence>MPVNMMQPQLKPSFKRVSSVASFSHTGKPLFSVIGPLLAGLFIVSGCSPANQTEQLFAEYQAQLSQALEQQPLPVDPQPMPVMPRANTLRSPIDEASISLLDSMRLDRCRAGALIAERNSALGRLRSPSARLYYEIDLMQALKECRQGSVGDNPRLNEALTEAITHKVEVLPQWIERVLTNSEELRSALRAHSSPLPPAPHPDAQSSLDALTYLADTFEKVHANPEVKVPLEDYRKHFRVLNQSDYLPRFWRTQQQALAWISSLNQQLEEAINKSTCVDKEQLQRVHLHYQTHIQPQIAEWRTTHAELKTQLMRMRDLSSEPRWQTYLNELAGELSHAEKVHNKTQVHNEKWNELFTTNCTNNQQTAVRADFLL</sequence>
<gene>
    <name evidence="1" type="ORF">CWE09_02300</name>
</gene>
<dbReference type="EMBL" id="PIPL01000001">
    <property type="protein sequence ID" value="RUO27082.1"/>
    <property type="molecule type" value="Genomic_DNA"/>
</dbReference>
<evidence type="ECO:0008006" key="3">
    <source>
        <dbReference type="Google" id="ProtNLM"/>
    </source>
</evidence>
<dbReference type="Pfam" id="PF11279">
    <property type="entry name" value="DUF3080"/>
    <property type="match status" value="1"/>
</dbReference>
<dbReference type="Proteomes" id="UP000288293">
    <property type="component" value="Unassembled WGS sequence"/>
</dbReference>
<accession>A0A432WAE6</accession>
<organism evidence="1 2">
    <name type="scientific">Aliidiomarina minuta</name>
    <dbReference type="NCBI Taxonomy" id="880057"/>
    <lineage>
        <taxon>Bacteria</taxon>
        <taxon>Pseudomonadati</taxon>
        <taxon>Pseudomonadota</taxon>
        <taxon>Gammaproteobacteria</taxon>
        <taxon>Alteromonadales</taxon>
        <taxon>Idiomarinaceae</taxon>
        <taxon>Aliidiomarina</taxon>
    </lineage>
</organism>
<name>A0A432WAE6_9GAMM</name>
<reference evidence="1 2" key="1">
    <citation type="journal article" date="2011" name="Front. Microbiol.">
        <title>Genomic signatures of strain selection and enhancement in Bacillus atrophaeus var. globigii, a historical biowarfare simulant.</title>
        <authorList>
            <person name="Gibbons H.S."/>
            <person name="Broomall S.M."/>
            <person name="McNew L.A."/>
            <person name="Daligault H."/>
            <person name="Chapman C."/>
            <person name="Bruce D."/>
            <person name="Karavis M."/>
            <person name="Krepps M."/>
            <person name="McGregor P.A."/>
            <person name="Hong C."/>
            <person name="Park K.H."/>
            <person name="Akmal A."/>
            <person name="Feldman A."/>
            <person name="Lin J.S."/>
            <person name="Chang W.E."/>
            <person name="Higgs B.W."/>
            <person name="Demirev P."/>
            <person name="Lindquist J."/>
            <person name="Liem A."/>
            <person name="Fochler E."/>
            <person name="Read T.D."/>
            <person name="Tapia R."/>
            <person name="Johnson S."/>
            <person name="Bishop-Lilly K.A."/>
            <person name="Detter C."/>
            <person name="Han C."/>
            <person name="Sozhamannan S."/>
            <person name="Rosenzweig C.N."/>
            <person name="Skowronski E.W."/>
        </authorList>
    </citation>
    <scope>NUCLEOTIDE SEQUENCE [LARGE SCALE GENOMIC DNA]</scope>
    <source>
        <strain evidence="1 2">MLST1</strain>
    </source>
</reference>
<keyword evidence="2" id="KW-1185">Reference proteome</keyword>
<proteinExistence type="predicted"/>
<dbReference type="InterPro" id="IPR021431">
    <property type="entry name" value="DUF3080"/>
</dbReference>
<dbReference type="AlphaFoldDB" id="A0A432WAE6"/>
<evidence type="ECO:0000313" key="2">
    <source>
        <dbReference type="Proteomes" id="UP000288293"/>
    </source>
</evidence>